<accession>A0A845GVC4</accession>
<dbReference type="PANTHER" id="PTHR45527:SF1">
    <property type="entry name" value="FATTY ACID SYNTHASE"/>
    <property type="match status" value="1"/>
</dbReference>
<dbReference type="EMBL" id="WWCX01000096">
    <property type="protein sequence ID" value="MYM98001.1"/>
    <property type="molecule type" value="Genomic_DNA"/>
</dbReference>
<dbReference type="Gene3D" id="3.40.50.12780">
    <property type="entry name" value="N-terminal domain of ligase-like"/>
    <property type="match status" value="1"/>
</dbReference>
<reference evidence="2" key="1">
    <citation type="submission" date="2019-12" db="EMBL/GenBank/DDBJ databases">
        <title>Novel species isolated from a subtropical stream in China.</title>
        <authorList>
            <person name="Lu H."/>
        </authorList>
    </citation>
    <scope>NUCLEOTIDE SEQUENCE [LARGE SCALE GENOMIC DNA]</scope>
    <source>
        <strain evidence="2">FT81W</strain>
    </source>
</reference>
<organism evidence="2 3">
    <name type="scientific">Duganella vulcania</name>
    <dbReference type="NCBI Taxonomy" id="2692166"/>
    <lineage>
        <taxon>Bacteria</taxon>
        <taxon>Pseudomonadati</taxon>
        <taxon>Pseudomonadota</taxon>
        <taxon>Betaproteobacteria</taxon>
        <taxon>Burkholderiales</taxon>
        <taxon>Oxalobacteraceae</taxon>
        <taxon>Telluria group</taxon>
        <taxon>Duganella</taxon>
    </lineage>
</organism>
<dbReference type="Proteomes" id="UP000447355">
    <property type="component" value="Unassembled WGS sequence"/>
</dbReference>
<gene>
    <name evidence="2" type="ORF">GTP90_29555</name>
</gene>
<evidence type="ECO:0000313" key="2">
    <source>
        <dbReference type="EMBL" id="MYM98001.1"/>
    </source>
</evidence>
<proteinExistence type="predicted"/>
<sequence>MIDIAERIERIFIANADRFSFNISQTQYTYAQLQQRVLCIQTALERVARADEKLIGVVAVDHLDTYAAVLAILRSGRAFVPLNPEHPPERNASIIRQAGLRNAIAVDMATALDQVTLQQCGLIPSALAIDADAVGRCAVNASDLAYLLFTSGSTGEPKGVPITRGNLAAFLDSLAESNCAMYPTDRVLQMFDLTFDFSIAAYLAPLSNGACVYTVGGGKAKYAEIYRLLSDEGLTVAPLVPSVLNYLKPYFDEIELPELRLSFFCGEALLADIVSAWTKCAPGSTIINFYGPTEATVFATYYDWNELAGCNKTLNGVVSIGQPMNGNYAIVVDDELAPLDHGEKGELCLAGPQLTPGYWQDPARDQRTFFDSMIDGTIRRFYRTGDVVVQDDAGDLLFCGRVDHQIKLQGYRVELGEIEHHVRHVLDDHAFVVVPHISPQGAASLILVVENYTGDLKKVIASLREHIPGYMVPARGVSLTTLPLNANGKIDRKSLQKQFEEQRG</sequence>
<dbReference type="PANTHER" id="PTHR45527">
    <property type="entry name" value="NONRIBOSOMAL PEPTIDE SYNTHETASE"/>
    <property type="match status" value="1"/>
</dbReference>
<dbReference type="InterPro" id="IPR010071">
    <property type="entry name" value="AA_adenyl_dom"/>
</dbReference>
<dbReference type="AlphaFoldDB" id="A0A845GVC4"/>
<dbReference type="InterPro" id="IPR020845">
    <property type="entry name" value="AMP-binding_CS"/>
</dbReference>
<evidence type="ECO:0000313" key="3">
    <source>
        <dbReference type="Proteomes" id="UP000447355"/>
    </source>
</evidence>
<dbReference type="InterPro" id="IPR000873">
    <property type="entry name" value="AMP-dep_synth/lig_dom"/>
</dbReference>
<dbReference type="RefSeq" id="WP_161086865.1">
    <property type="nucleotide sequence ID" value="NZ_WWCX01000096.1"/>
</dbReference>
<dbReference type="InterPro" id="IPR045851">
    <property type="entry name" value="AMP-bd_C_sf"/>
</dbReference>
<dbReference type="InterPro" id="IPR042099">
    <property type="entry name" value="ANL_N_sf"/>
</dbReference>
<dbReference type="GO" id="GO:0031177">
    <property type="term" value="F:phosphopantetheine binding"/>
    <property type="evidence" value="ECO:0007669"/>
    <property type="project" value="TreeGrafter"/>
</dbReference>
<protein>
    <submittedName>
        <fullName evidence="2">Amino acid adenylation domain-containing protein</fullName>
    </submittedName>
</protein>
<dbReference type="GO" id="GO:0005737">
    <property type="term" value="C:cytoplasm"/>
    <property type="evidence" value="ECO:0007669"/>
    <property type="project" value="TreeGrafter"/>
</dbReference>
<feature type="domain" description="AMP-dependent synthetase/ligase" evidence="1">
    <location>
        <begin position="21"/>
        <end position="359"/>
    </location>
</feature>
<dbReference type="GO" id="GO:0043041">
    <property type="term" value="P:amino acid activation for nonribosomal peptide biosynthetic process"/>
    <property type="evidence" value="ECO:0007669"/>
    <property type="project" value="TreeGrafter"/>
</dbReference>
<dbReference type="NCBIfam" id="TIGR01733">
    <property type="entry name" value="AA-adenyl-dom"/>
    <property type="match status" value="1"/>
</dbReference>
<dbReference type="Gene3D" id="3.30.300.30">
    <property type="match status" value="1"/>
</dbReference>
<comment type="caution">
    <text evidence="2">The sequence shown here is derived from an EMBL/GenBank/DDBJ whole genome shotgun (WGS) entry which is preliminary data.</text>
</comment>
<name>A0A845GVC4_9BURK</name>
<evidence type="ECO:0000259" key="1">
    <source>
        <dbReference type="Pfam" id="PF00501"/>
    </source>
</evidence>
<dbReference type="PROSITE" id="PS00455">
    <property type="entry name" value="AMP_BINDING"/>
    <property type="match status" value="1"/>
</dbReference>
<dbReference type="SUPFAM" id="SSF56801">
    <property type="entry name" value="Acetyl-CoA synthetase-like"/>
    <property type="match status" value="1"/>
</dbReference>
<dbReference type="Pfam" id="PF00501">
    <property type="entry name" value="AMP-binding"/>
    <property type="match status" value="1"/>
</dbReference>
<dbReference type="GO" id="GO:0044550">
    <property type="term" value="P:secondary metabolite biosynthetic process"/>
    <property type="evidence" value="ECO:0007669"/>
    <property type="project" value="TreeGrafter"/>
</dbReference>